<keyword evidence="2" id="KW-0805">Transcription regulation</keyword>
<dbReference type="GeneID" id="89467931"/>
<reference evidence="6 7" key="1">
    <citation type="submission" date="2014-04" db="EMBL/GenBank/DDBJ databases">
        <title>Draft genome sequence of Bacillus azotoformans MEV2011, a (co-) denitrifying strain unable to grow in the presence of oxygen.</title>
        <authorList>
            <person name="Nielsen M."/>
            <person name="Schreiber L."/>
            <person name="Finster K."/>
            <person name="Schramm A."/>
        </authorList>
    </citation>
    <scope>NUCLEOTIDE SEQUENCE [LARGE SCALE GENOMIC DNA]</scope>
    <source>
        <strain evidence="6 7">MEV2011</strain>
    </source>
</reference>
<dbReference type="OrthoDB" id="9803735at2"/>
<dbReference type="PROSITE" id="PS50931">
    <property type="entry name" value="HTH_LYSR"/>
    <property type="match status" value="1"/>
</dbReference>
<sequence length="300" mass="33899">MELRQLQYFIEVAKREHVTEAANALHVAQSAVSRQIFNLEQELGIDLFVREGRNVRLTPIGEVFLKHVEDAMMVLEKAKREVDEFLDPEQGTVRIGFPSSMANYTLPTCISAFREEHPKVKFKFRQGSYHYLIDAVITGKVDMALIGPLPKDNNKVKGEILFLEKIVALLPEDHLLASQKEIKLNQLRNDPFVLFPVGFGLHDLVVNACRQNGFDPDVAFEGKDIDAIKGLVSAGLGVTLIPEISLIDSKPRATKKVFIVNPEVTRTVGIITPSDRELLPTEKVFYEFLKDFFKVLDGYY</sequence>
<feature type="domain" description="HTH lysR-type" evidence="5">
    <location>
        <begin position="1"/>
        <end position="58"/>
    </location>
</feature>
<evidence type="ECO:0000256" key="2">
    <source>
        <dbReference type="ARBA" id="ARBA00023015"/>
    </source>
</evidence>
<evidence type="ECO:0000313" key="7">
    <source>
        <dbReference type="Proteomes" id="UP000027936"/>
    </source>
</evidence>
<dbReference type="CDD" id="cd08434">
    <property type="entry name" value="PBP2_GltC_like"/>
    <property type="match status" value="1"/>
</dbReference>
<dbReference type="Proteomes" id="UP000027936">
    <property type="component" value="Unassembled WGS sequence"/>
</dbReference>
<dbReference type="InterPro" id="IPR005119">
    <property type="entry name" value="LysR_subst-bd"/>
</dbReference>
<dbReference type="FunFam" id="1.10.10.10:FF:000001">
    <property type="entry name" value="LysR family transcriptional regulator"/>
    <property type="match status" value="1"/>
</dbReference>
<evidence type="ECO:0000313" key="6">
    <source>
        <dbReference type="EMBL" id="KEF39040.1"/>
    </source>
</evidence>
<keyword evidence="3" id="KW-0238">DNA-binding</keyword>
<dbReference type="SUPFAM" id="SSF46785">
    <property type="entry name" value="Winged helix' DNA-binding domain"/>
    <property type="match status" value="1"/>
</dbReference>
<protein>
    <submittedName>
        <fullName evidence="6">Transcriptional regulator</fullName>
    </submittedName>
</protein>
<dbReference type="PATRIC" id="fig|1348973.3.peg.1392"/>
<dbReference type="Gene3D" id="3.40.190.290">
    <property type="match status" value="1"/>
</dbReference>
<dbReference type="InterPro" id="IPR000847">
    <property type="entry name" value="LysR_HTH_N"/>
</dbReference>
<name>A0A072P0K9_SCHAZ</name>
<evidence type="ECO:0000256" key="3">
    <source>
        <dbReference type="ARBA" id="ARBA00023125"/>
    </source>
</evidence>
<dbReference type="PRINTS" id="PR00039">
    <property type="entry name" value="HTHLYSR"/>
</dbReference>
<proteinExistence type="inferred from homology"/>
<dbReference type="AlphaFoldDB" id="A0A072P0K9"/>
<dbReference type="Gene3D" id="1.10.10.10">
    <property type="entry name" value="Winged helix-like DNA-binding domain superfamily/Winged helix DNA-binding domain"/>
    <property type="match status" value="1"/>
</dbReference>
<dbReference type="Pfam" id="PF00126">
    <property type="entry name" value="HTH_1"/>
    <property type="match status" value="1"/>
</dbReference>
<comment type="caution">
    <text evidence="6">The sequence shown here is derived from an EMBL/GenBank/DDBJ whole genome shotgun (WGS) entry which is preliminary data.</text>
</comment>
<evidence type="ECO:0000256" key="4">
    <source>
        <dbReference type="ARBA" id="ARBA00023163"/>
    </source>
</evidence>
<dbReference type="GO" id="GO:0003677">
    <property type="term" value="F:DNA binding"/>
    <property type="evidence" value="ECO:0007669"/>
    <property type="project" value="UniProtKB-KW"/>
</dbReference>
<keyword evidence="4" id="KW-0804">Transcription</keyword>
<dbReference type="InterPro" id="IPR036390">
    <property type="entry name" value="WH_DNA-bd_sf"/>
</dbReference>
<dbReference type="Pfam" id="PF03466">
    <property type="entry name" value="LysR_substrate"/>
    <property type="match status" value="1"/>
</dbReference>
<dbReference type="EMBL" id="JJRY01000004">
    <property type="protein sequence ID" value="KEF39040.1"/>
    <property type="molecule type" value="Genomic_DNA"/>
</dbReference>
<dbReference type="PANTHER" id="PTHR30346">
    <property type="entry name" value="TRANSCRIPTIONAL DUAL REGULATOR HCAR-RELATED"/>
    <property type="match status" value="1"/>
</dbReference>
<dbReference type="PANTHER" id="PTHR30346:SF28">
    <property type="entry name" value="HTH-TYPE TRANSCRIPTIONAL REGULATOR CYNR"/>
    <property type="match status" value="1"/>
</dbReference>
<accession>A0A072P0K9</accession>
<evidence type="ECO:0000259" key="5">
    <source>
        <dbReference type="PROSITE" id="PS50931"/>
    </source>
</evidence>
<dbReference type="SUPFAM" id="SSF53850">
    <property type="entry name" value="Periplasmic binding protein-like II"/>
    <property type="match status" value="1"/>
</dbReference>
<dbReference type="GO" id="GO:0032993">
    <property type="term" value="C:protein-DNA complex"/>
    <property type="evidence" value="ECO:0007669"/>
    <property type="project" value="TreeGrafter"/>
</dbReference>
<dbReference type="GO" id="GO:0003700">
    <property type="term" value="F:DNA-binding transcription factor activity"/>
    <property type="evidence" value="ECO:0007669"/>
    <property type="project" value="InterPro"/>
</dbReference>
<evidence type="ECO:0000256" key="1">
    <source>
        <dbReference type="ARBA" id="ARBA00009437"/>
    </source>
</evidence>
<organism evidence="6 7">
    <name type="scientific">Schinkia azotoformans MEV2011</name>
    <dbReference type="NCBI Taxonomy" id="1348973"/>
    <lineage>
        <taxon>Bacteria</taxon>
        <taxon>Bacillati</taxon>
        <taxon>Bacillota</taxon>
        <taxon>Bacilli</taxon>
        <taxon>Bacillales</taxon>
        <taxon>Bacillaceae</taxon>
        <taxon>Calidifontibacillus/Schinkia group</taxon>
        <taxon>Schinkia</taxon>
    </lineage>
</organism>
<gene>
    <name evidence="6" type="ORF">M670_01426</name>
</gene>
<dbReference type="InterPro" id="IPR036388">
    <property type="entry name" value="WH-like_DNA-bd_sf"/>
</dbReference>
<comment type="similarity">
    <text evidence="1">Belongs to the LysR transcriptional regulatory family.</text>
</comment>
<dbReference type="RefSeq" id="WP_003331397.1">
    <property type="nucleotide sequence ID" value="NZ_JJRY01000004.1"/>
</dbReference>